<protein>
    <submittedName>
        <fullName evidence="6">Protein Skeletor, isoforms B/C-like</fullName>
    </submittedName>
</protein>
<feature type="chain" id="PRO_5047158921" evidence="2">
    <location>
        <begin position="17"/>
        <end position="410"/>
    </location>
</feature>
<evidence type="ECO:0000259" key="3">
    <source>
        <dbReference type="PROSITE" id="PS50836"/>
    </source>
</evidence>
<dbReference type="Pfam" id="PF10517">
    <property type="entry name" value="DM13"/>
    <property type="match status" value="2"/>
</dbReference>
<dbReference type="InterPro" id="IPR052126">
    <property type="entry name" value="Spindle_Org/Thrombomodulin"/>
</dbReference>
<dbReference type="InterPro" id="IPR019545">
    <property type="entry name" value="DM13_domain"/>
</dbReference>
<dbReference type="SMART" id="SM00686">
    <property type="entry name" value="DM13"/>
    <property type="match status" value="2"/>
</dbReference>
<dbReference type="InterPro" id="IPR045266">
    <property type="entry name" value="DOH_DOMON"/>
</dbReference>
<reference evidence="6" key="1">
    <citation type="submission" date="2025-08" db="UniProtKB">
        <authorList>
            <consortium name="RefSeq"/>
        </authorList>
    </citation>
    <scope>IDENTIFICATION</scope>
</reference>
<evidence type="ECO:0000259" key="4">
    <source>
        <dbReference type="PROSITE" id="PS51549"/>
    </source>
</evidence>
<dbReference type="PANTHER" id="PTHR24036:SF5">
    <property type="entry name" value="THROMBOMODULIN"/>
    <property type="match status" value="1"/>
</dbReference>
<evidence type="ECO:0000313" key="6">
    <source>
        <dbReference type="RefSeq" id="XP_014662292.1"/>
    </source>
</evidence>
<feature type="domain" description="DM13" evidence="4">
    <location>
        <begin position="135"/>
        <end position="247"/>
    </location>
</feature>
<feature type="domain" description="DM13" evidence="4">
    <location>
        <begin position="27"/>
        <end position="135"/>
    </location>
</feature>
<keyword evidence="5" id="KW-1185">Reference proteome</keyword>
<organism evidence="5 6">
    <name type="scientific">Priapulus caudatus</name>
    <name type="common">Priapulid worm</name>
    <dbReference type="NCBI Taxonomy" id="37621"/>
    <lineage>
        <taxon>Eukaryota</taxon>
        <taxon>Metazoa</taxon>
        <taxon>Ecdysozoa</taxon>
        <taxon>Scalidophora</taxon>
        <taxon>Priapulida</taxon>
        <taxon>Priapulimorpha</taxon>
        <taxon>Priapulimorphida</taxon>
        <taxon>Priapulidae</taxon>
        <taxon>Priapulus</taxon>
    </lineage>
</organism>
<dbReference type="CDD" id="cd09631">
    <property type="entry name" value="DOMON_DOH"/>
    <property type="match status" value="1"/>
</dbReference>
<dbReference type="GeneID" id="106805273"/>
<proteinExistence type="predicted"/>
<feature type="domain" description="DOMON" evidence="3">
    <location>
        <begin position="276"/>
        <end position="406"/>
    </location>
</feature>
<evidence type="ECO:0000313" key="5">
    <source>
        <dbReference type="Proteomes" id="UP000695022"/>
    </source>
</evidence>
<evidence type="ECO:0000256" key="1">
    <source>
        <dbReference type="ARBA" id="ARBA00022737"/>
    </source>
</evidence>
<keyword evidence="1" id="KW-0677">Repeat</keyword>
<gene>
    <name evidence="6" type="primary">LOC106805273</name>
</gene>
<name>A0ABM1DQS1_PRICU</name>
<dbReference type="RefSeq" id="XP_014662292.1">
    <property type="nucleotide sequence ID" value="XM_014806806.1"/>
</dbReference>
<dbReference type="SMART" id="SM00664">
    <property type="entry name" value="DoH"/>
    <property type="match status" value="1"/>
</dbReference>
<sequence length="410" mass="43908">MAACLTALLLICAAFGRPAPASSAYMGKDLRNLHTFDHEVAGHVYALDATTLLVTGFKYDGSAPDAYFWVGSTTSPSSNGIIVPDEAGRSQPLGRYDGSKDLILKLPANLKLGEIKWLSVWCKKFAVDFGNVVFGTIAGPAPRDIGAMKPGDHGTQASAITLLNEKTLHLTNLMYDGTSADAFFVVRKSDGTDMKVRDENNSLTKLHAYTGQNVTLTLPESVSFFDVDYFKIGCVACSEAHGMVAIPASVKVPGTLPSSMANNAAPMKNCETLLDGIFNVEWKINGNVIRFTLTGQAEPGTYLSFGLSGSMTATSMISSDAIVAWIDKTTAQPRAMDYNLGAYSQCANMRGVCPDPELGGANDVMDIVGSFKDGATTISFSRRLNTDNELDKAYLTSAYDAVRRLGDRSH</sequence>
<feature type="signal peptide" evidence="2">
    <location>
        <begin position="1"/>
        <end position="16"/>
    </location>
</feature>
<dbReference type="InterPro" id="IPR005018">
    <property type="entry name" value="DOMON_domain"/>
</dbReference>
<dbReference type="Pfam" id="PF03351">
    <property type="entry name" value="DOMON"/>
    <property type="match status" value="1"/>
</dbReference>
<dbReference type="Proteomes" id="UP000695022">
    <property type="component" value="Unplaced"/>
</dbReference>
<dbReference type="PROSITE" id="PS50836">
    <property type="entry name" value="DOMON"/>
    <property type="match status" value="1"/>
</dbReference>
<dbReference type="PANTHER" id="PTHR24036">
    <property type="entry name" value="SKELETOR-RELATED"/>
    <property type="match status" value="1"/>
</dbReference>
<evidence type="ECO:0000256" key="2">
    <source>
        <dbReference type="SAM" id="SignalP"/>
    </source>
</evidence>
<keyword evidence="2" id="KW-0732">Signal</keyword>
<accession>A0ABM1DQS1</accession>
<dbReference type="PROSITE" id="PS51549">
    <property type="entry name" value="DM13"/>
    <property type="match status" value="2"/>
</dbReference>